<accession>A0ABN9PT67</accession>
<feature type="compositionally biased region" description="Gly residues" evidence="1">
    <location>
        <begin position="39"/>
        <end position="54"/>
    </location>
</feature>
<keyword evidence="3" id="KW-1185">Reference proteome</keyword>
<feature type="compositionally biased region" description="Low complexity" evidence="1">
    <location>
        <begin position="55"/>
        <end position="75"/>
    </location>
</feature>
<feature type="compositionally biased region" description="Low complexity" evidence="1">
    <location>
        <begin position="27"/>
        <end position="37"/>
    </location>
</feature>
<feature type="non-terminal residue" evidence="2">
    <location>
        <position position="1"/>
    </location>
</feature>
<feature type="non-terminal residue" evidence="2">
    <location>
        <position position="87"/>
    </location>
</feature>
<protein>
    <submittedName>
        <fullName evidence="2">Uncharacterized protein</fullName>
    </submittedName>
</protein>
<evidence type="ECO:0000313" key="3">
    <source>
        <dbReference type="Proteomes" id="UP001189429"/>
    </source>
</evidence>
<gene>
    <name evidence="2" type="ORF">PCOR1329_LOCUS5225</name>
</gene>
<evidence type="ECO:0000256" key="1">
    <source>
        <dbReference type="SAM" id="MobiDB-lite"/>
    </source>
</evidence>
<dbReference type="Proteomes" id="UP001189429">
    <property type="component" value="Unassembled WGS sequence"/>
</dbReference>
<reference evidence="2" key="1">
    <citation type="submission" date="2023-10" db="EMBL/GenBank/DDBJ databases">
        <authorList>
            <person name="Chen Y."/>
            <person name="Shah S."/>
            <person name="Dougan E. K."/>
            <person name="Thang M."/>
            <person name="Chan C."/>
        </authorList>
    </citation>
    <scope>NUCLEOTIDE SEQUENCE [LARGE SCALE GENOMIC DNA]</scope>
</reference>
<evidence type="ECO:0000313" key="2">
    <source>
        <dbReference type="EMBL" id="CAK0795594.1"/>
    </source>
</evidence>
<dbReference type="EMBL" id="CAUYUJ010001372">
    <property type="protein sequence ID" value="CAK0795594.1"/>
    <property type="molecule type" value="Genomic_DNA"/>
</dbReference>
<sequence length="87" mass="8215">TRLPLPRAQCRGCRAPQPRAEEGVRGDAGARAAGPAGLQVGGGHRPGGAGGGEHAQGAPREGVAAGAPAVPHEGAAGAGGEEEGPAV</sequence>
<feature type="region of interest" description="Disordered" evidence="1">
    <location>
        <begin position="1"/>
        <end position="87"/>
    </location>
</feature>
<name>A0ABN9PT67_9DINO</name>
<comment type="caution">
    <text evidence="2">The sequence shown here is derived from an EMBL/GenBank/DDBJ whole genome shotgun (WGS) entry which is preliminary data.</text>
</comment>
<proteinExistence type="predicted"/>
<organism evidence="2 3">
    <name type="scientific">Prorocentrum cordatum</name>
    <dbReference type="NCBI Taxonomy" id="2364126"/>
    <lineage>
        <taxon>Eukaryota</taxon>
        <taxon>Sar</taxon>
        <taxon>Alveolata</taxon>
        <taxon>Dinophyceae</taxon>
        <taxon>Prorocentrales</taxon>
        <taxon>Prorocentraceae</taxon>
        <taxon>Prorocentrum</taxon>
    </lineage>
</organism>